<dbReference type="InterPro" id="IPR050339">
    <property type="entry name" value="CC_SR_Kinase"/>
</dbReference>
<dbReference type="SMART" id="SM00220">
    <property type="entry name" value="S_TKc"/>
    <property type="match status" value="1"/>
</dbReference>
<name>A0A6A5ZMX2_9PLEO</name>
<feature type="region of interest" description="Disordered" evidence="7">
    <location>
        <begin position="1"/>
        <end position="64"/>
    </location>
</feature>
<organism evidence="9 10">
    <name type="scientific">Lophiotrema nucula</name>
    <dbReference type="NCBI Taxonomy" id="690887"/>
    <lineage>
        <taxon>Eukaryota</taxon>
        <taxon>Fungi</taxon>
        <taxon>Dikarya</taxon>
        <taxon>Ascomycota</taxon>
        <taxon>Pezizomycotina</taxon>
        <taxon>Dothideomycetes</taxon>
        <taxon>Pleosporomycetidae</taxon>
        <taxon>Pleosporales</taxon>
        <taxon>Lophiotremataceae</taxon>
        <taxon>Lophiotrema</taxon>
    </lineage>
</organism>
<dbReference type="EMBL" id="ML977313">
    <property type="protein sequence ID" value="KAF2120516.1"/>
    <property type="molecule type" value="Genomic_DNA"/>
</dbReference>
<dbReference type="InterPro" id="IPR017441">
    <property type="entry name" value="Protein_kinase_ATP_BS"/>
</dbReference>
<dbReference type="InterPro" id="IPR000719">
    <property type="entry name" value="Prot_kinase_dom"/>
</dbReference>
<evidence type="ECO:0000313" key="9">
    <source>
        <dbReference type="EMBL" id="KAF2120516.1"/>
    </source>
</evidence>
<feature type="binding site" evidence="6">
    <location>
        <position position="230"/>
    </location>
    <ligand>
        <name>ATP</name>
        <dbReference type="ChEBI" id="CHEBI:30616"/>
    </ligand>
</feature>
<dbReference type="InterPro" id="IPR008271">
    <property type="entry name" value="Ser/Thr_kinase_AS"/>
</dbReference>
<dbReference type="AlphaFoldDB" id="A0A6A5ZMX2"/>
<keyword evidence="10" id="KW-1185">Reference proteome</keyword>
<dbReference type="PROSITE" id="PS00108">
    <property type="entry name" value="PROTEIN_KINASE_ST"/>
    <property type="match status" value="1"/>
</dbReference>
<evidence type="ECO:0000256" key="7">
    <source>
        <dbReference type="SAM" id="MobiDB-lite"/>
    </source>
</evidence>
<evidence type="ECO:0000259" key="8">
    <source>
        <dbReference type="PROSITE" id="PS50011"/>
    </source>
</evidence>
<proteinExistence type="inferred from homology"/>
<accession>A0A6A5ZMX2</accession>
<keyword evidence="1" id="KW-0808">Transferase</keyword>
<comment type="similarity">
    <text evidence="5">Belongs to the protein kinase superfamily. Ser/Thr protein kinase family. GCN2 subfamily.</text>
</comment>
<sequence>MSSMFRRPGEDSSSDSSSSGKDEDESTNLVSDEGLGLLSRINTLDSTGSGRLPAPATRPAMSRNNSQLRDLILHSLLEDKALTEAAKTLGKDRNDPEVQELARTSYQALTQQLSGSGSGPDADVRYASDEMRQARALTQKGIDEAIARTQLPQIGPQRPGALISVSSSSRLNVLVPNIPPPISLPLQGYPGLHTDRYVREFVEIDTIGKGGYGRVYKVKHRLDDSFYAIKRIMVSPARLQKIQEHGPKEMESMLEEVRALARFDHGNVVRYHNCWLEFTSAPVEVPPPSFVINNRLIENVQPHSFSASDVHGLQSGMRDLSFGDPFLNSDHNKGAGIIFEDTDPFGVSRNESEDESHGVPNSEMPTPKGRPRRASGATIATISSTRSHRSAIASVDEEDDEEIEMIPRGQVQYSEDGTSDLSQSMVSHSDVPAQLVTTRTTGPVLTLNVQMSLYDTNLAAFLSSDPASHDSSGHLCHCFHPCISLELLSQILSGVEYLHAQGIVHRDLKPANIFLSLSTSKVPPFGSVDLSSCRHCPNREGLHITPRIGDFGLVAALGDGAMTSDTSAKPVGTEFYRPEVVERTSEKLDVFALGVLGFEMLQQFGTRMERVDALTRLRKGEFPEEFVGALGERGDDVCELIKGMVKADEEKRSDCEKVQQSIKDIVQRLRA</sequence>
<dbReference type="GO" id="GO:0005524">
    <property type="term" value="F:ATP binding"/>
    <property type="evidence" value="ECO:0007669"/>
    <property type="project" value="UniProtKB-UniRule"/>
</dbReference>
<evidence type="ECO:0000313" key="10">
    <source>
        <dbReference type="Proteomes" id="UP000799770"/>
    </source>
</evidence>
<dbReference type="InterPro" id="IPR011009">
    <property type="entry name" value="Kinase-like_dom_sf"/>
</dbReference>
<gene>
    <name evidence="9" type="ORF">BDV96DRAFT_484734</name>
</gene>
<dbReference type="PROSITE" id="PS00107">
    <property type="entry name" value="PROTEIN_KINASE_ATP"/>
    <property type="match status" value="1"/>
</dbReference>
<evidence type="ECO:0000256" key="5">
    <source>
        <dbReference type="ARBA" id="ARBA00037982"/>
    </source>
</evidence>
<dbReference type="Proteomes" id="UP000799770">
    <property type="component" value="Unassembled WGS sequence"/>
</dbReference>
<keyword evidence="4 6" id="KW-0067">ATP-binding</keyword>
<dbReference type="GO" id="GO:0004694">
    <property type="term" value="F:eukaryotic translation initiation factor 2alpha kinase activity"/>
    <property type="evidence" value="ECO:0007669"/>
    <property type="project" value="TreeGrafter"/>
</dbReference>
<evidence type="ECO:0000256" key="6">
    <source>
        <dbReference type="PROSITE-ProRule" id="PRU10141"/>
    </source>
</evidence>
<evidence type="ECO:0000256" key="3">
    <source>
        <dbReference type="ARBA" id="ARBA00022777"/>
    </source>
</evidence>
<dbReference type="Gene3D" id="3.30.200.20">
    <property type="entry name" value="Phosphorylase Kinase, domain 1"/>
    <property type="match status" value="1"/>
</dbReference>
<keyword evidence="2 6" id="KW-0547">Nucleotide-binding</keyword>
<dbReference type="GO" id="GO:0005634">
    <property type="term" value="C:nucleus"/>
    <property type="evidence" value="ECO:0007669"/>
    <property type="project" value="TreeGrafter"/>
</dbReference>
<dbReference type="PANTHER" id="PTHR11042">
    <property type="entry name" value="EUKARYOTIC TRANSLATION INITIATION FACTOR 2-ALPHA KINASE EIF2-ALPHA KINASE -RELATED"/>
    <property type="match status" value="1"/>
</dbReference>
<protein>
    <submittedName>
        <fullName evidence="9">Kinase-like domain-containing protein</fullName>
    </submittedName>
</protein>
<dbReference type="OrthoDB" id="1405469at2759"/>
<feature type="domain" description="Protein kinase" evidence="8">
    <location>
        <begin position="201"/>
        <end position="666"/>
    </location>
</feature>
<dbReference type="PANTHER" id="PTHR11042:SF187">
    <property type="entry name" value="EUKARYOTIC TRANSLATION INITIATION FACTOR 2-ALPHA KINASE 2"/>
    <property type="match status" value="1"/>
</dbReference>
<feature type="region of interest" description="Disordered" evidence="7">
    <location>
        <begin position="346"/>
        <end position="377"/>
    </location>
</feature>
<dbReference type="GO" id="GO:0005737">
    <property type="term" value="C:cytoplasm"/>
    <property type="evidence" value="ECO:0007669"/>
    <property type="project" value="TreeGrafter"/>
</dbReference>
<reference evidence="9" key="1">
    <citation type="journal article" date="2020" name="Stud. Mycol.">
        <title>101 Dothideomycetes genomes: a test case for predicting lifestyles and emergence of pathogens.</title>
        <authorList>
            <person name="Haridas S."/>
            <person name="Albert R."/>
            <person name="Binder M."/>
            <person name="Bloem J."/>
            <person name="Labutti K."/>
            <person name="Salamov A."/>
            <person name="Andreopoulos B."/>
            <person name="Baker S."/>
            <person name="Barry K."/>
            <person name="Bills G."/>
            <person name="Bluhm B."/>
            <person name="Cannon C."/>
            <person name="Castanera R."/>
            <person name="Culley D."/>
            <person name="Daum C."/>
            <person name="Ezra D."/>
            <person name="Gonzalez J."/>
            <person name="Henrissat B."/>
            <person name="Kuo A."/>
            <person name="Liang C."/>
            <person name="Lipzen A."/>
            <person name="Lutzoni F."/>
            <person name="Magnuson J."/>
            <person name="Mondo S."/>
            <person name="Nolan M."/>
            <person name="Ohm R."/>
            <person name="Pangilinan J."/>
            <person name="Park H.-J."/>
            <person name="Ramirez L."/>
            <person name="Alfaro M."/>
            <person name="Sun H."/>
            <person name="Tritt A."/>
            <person name="Yoshinaga Y."/>
            <person name="Zwiers L.-H."/>
            <person name="Turgeon B."/>
            <person name="Goodwin S."/>
            <person name="Spatafora J."/>
            <person name="Crous P."/>
            <person name="Grigoriev I."/>
        </authorList>
    </citation>
    <scope>NUCLEOTIDE SEQUENCE</scope>
    <source>
        <strain evidence="9">CBS 627.86</strain>
    </source>
</reference>
<dbReference type="PROSITE" id="PS50011">
    <property type="entry name" value="PROTEIN_KINASE_DOM"/>
    <property type="match status" value="1"/>
</dbReference>
<dbReference type="Gene3D" id="1.10.510.10">
    <property type="entry name" value="Transferase(Phosphotransferase) domain 1"/>
    <property type="match status" value="1"/>
</dbReference>
<feature type="compositionally biased region" description="Polar residues" evidence="7">
    <location>
        <begin position="40"/>
        <end position="49"/>
    </location>
</feature>
<evidence type="ECO:0000256" key="1">
    <source>
        <dbReference type="ARBA" id="ARBA00022679"/>
    </source>
</evidence>
<evidence type="ECO:0000256" key="2">
    <source>
        <dbReference type="ARBA" id="ARBA00022741"/>
    </source>
</evidence>
<dbReference type="SUPFAM" id="SSF56112">
    <property type="entry name" value="Protein kinase-like (PK-like)"/>
    <property type="match status" value="1"/>
</dbReference>
<dbReference type="Pfam" id="PF00069">
    <property type="entry name" value="Pkinase"/>
    <property type="match status" value="2"/>
</dbReference>
<evidence type="ECO:0000256" key="4">
    <source>
        <dbReference type="ARBA" id="ARBA00022840"/>
    </source>
</evidence>
<keyword evidence="3 9" id="KW-0418">Kinase</keyword>